<dbReference type="EMBL" id="JAHWGI010001401">
    <property type="protein sequence ID" value="KAK3929632.1"/>
    <property type="molecule type" value="Genomic_DNA"/>
</dbReference>
<evidence type="ECO:0000313" key="1">
    <source>
        <dbReference type="EMBL" id="KAK3929632.1"/>
    </source>
</evidence>
<reference evidence="1" key="1">
    <citation type="submission" date="2021-07" db="EMBL/GenBank/DDBJ databases">
        <authorList>
            <person name="Catto M.A."/>
            <person name="Jacobson A."/>
            <person name="Kennedy G."/>
            <person name="Labadie P."/>
            <person name="Hunt B.G."/>
            <person name="Srinivasan R."/>
        </authorList>
    </citation>
    <scope>NUCLEOTIDE SEQUENCE</scope>
    <source>
        <strain evidence="1">PL_HMW_Pooled</strain>
        <tissue evidence="1">Head</tissue>
    </source>
</reference>
<accession>A0AAE1LTB9</accession>
<evidence type="ECO:0000313" key="2">
    <source>
        <dbReference type="Proteomes" id="UP001219518"/>
    </source>
</evidence>
<organism evidence="1 2">
    <name type="scientific">Frankliniella fusca</name>
    <dbReference type="NCBI Taxonomy" id="407009"/>
    <lineage>
        <taxon>Eukaryota</taxon>
        <taxon>Metazoa</taxon>
        <taxon>Ecdysozoa</taxon>
        <taxon>Arthropoda</taxon>
        <taxon>Hexapoda</taxon>
        <taxon>Insecta</taxon>
        <taxon>Pterygota</taxon>
        <taxon>Neoptera</taxon>
        <taxon>Paraneoptera</taxon>
        <taxon>Thysanoptera</taxon>
        <taxon>Terebrantia</taxon>
        <taxon>Thripoidea</taxon>
        <taxon>Thripidae</taxon>
        <taxon>Frankliniella</taxon>
    </lineage>
</organism>
<dbReference type="AlphaFoldDB" id="A0AAE1LTB9"/>
<keyword evidence="2" id="KW-1185">Reference proteome</keyword>
<dbReference type="Proteomes" id="UP001219518">
    <property type="component" value="Unassembled WGS sequence"/>
</dbReference>
<sequence length="69" mass="7448">MQGEPLCKVQAKVFLVSELSILPIRNLSLTLNPKPNAESIVVPFIPMAAFPVGATAKMNTLWSGGHELM</sequence>
<proteinExistence type="predicted"/>
<name>A0AAE1LTB9_9NEOP</name>
<protein>
    <submittedName>
        <fullName evidence="1">UPF0324 membrane protein Cgl0015/cg0018</fullName>
    </submittedName>
</protein>
<reference evidence="1" key="2">
    <citation type="journal article" date="2023" name="BMC Genomics">
        <title>Pest status, molecular evolution, and epigenetic factors derived from the genome assembly of Frankliniella fusca, a thysanopteran phytovirus vector.</title>
        <authorList>
            <person name="Catto M.A."/>
            <person name="Labadie P.E."/>
            <person name="Jacobson A.L."/>
            <person name="Kennedy G.G."/>
            <person name="Srinivasan R."/>
            <person name="Hunt B.G."/>
        </authorList>
    </citation>
    <scope>NUCLEOTIDE SEQUENCE</scope>
    <source>
        <strain evidence="1">PL_HMW_Pooled</strain>
    </source>
</reference>
<comment type="caution">
    <text evidence="1">The sequence shown here is derived from an EMBL/GenBank/DDBJ whole genome shotgun (WGS) entry which is preliminary data.</text>
</comment>
<gene>
    <name evidence="1" type="ORF">KUF71_003639</name>
</gene>